<dbReference type="GO" id="GO:0006631">
    <property type="term" value="P:fatty acid metabolic process"/>
    <property type="evidence" value="ECO:0007669"/>
    <property type="project" value="InterPro"/>
</dbReference>
<dbReference type="InterPro" id="IPR006176">
    <property type="entry name" value="3-OHacyl-CoA_DH_NAD-bd"/>
</dbReference>
<dbReference type="SUPFAM" id="SSF51735">
    <property type="entry name" value="NAD(P)-binding Rossmann-fold domains"/>
    <property type="match status" value="1"/>
</dbReference>
<dbReference type="NCBIfam" id="NF005716">
    <property type="entry name" value="PRK07531.1"/>
    <property type="match status" value="1"/>
</dbReference>
<evidence type="ECO:0000256" key="1">
    <source>
        <dbReference type="ARBA" id="ARBA00004496"/>
    </source>
</evidence>
<dbReference type="InterPro" id="IPR006108">
    <property type="entry name" value="3HC_DH_C"/>
</dbReference>
<keyword evidence="4 7" id="KW-0963">Cytoplasm</keyword>
<dbReference type="GO" id="GO:0005737">
    <property type="term" value="C:cytoplasm"/>
    <property type="evidence" value="ECO:0007669"/>
    <property type="project" value="UniProtKB-SubCell"/>
</dbReference>
<evidence type="ECO:0000256" key="4">
    <source>
        <dbReference type="ARBA" id="ARBA00022490"/>
    </source>
</evidence>
<dbReference type="STRING" id="266809.PM03_01455"/>
<dbReference type="InterPro" id="IPR013328">
    <property type="entry name" value="6PGD_dom2"/>
</dbReference>
<feature type="binding site" evidence="7">
    <location>
        <begin position="7"/>
        <end position="12"/>
    </location>
    <ligand>
        <name>NAD(+)</name>
        <dbReference type="ChEBI" id="CHEBI:57540"/>
    </ligand>
</feature>
<dbReference type="Gene3D" id="3.40.50.720">
    <property type="entry name" value="NAD(P)-binding Rossmann-like Domain"/>
    <property type="match status" value="1"/>
</dbReference>
<comment type="subunit">
    <text evidence="3 7">Homodimer.</text>
</comment>
<dbReference type="EMBL" id="CYRX01000033">
    <property type="protein sequence ID" value="CUH61895.1"/>
    <property type="molecule type" value="Genomic_DNA"/>
</dbReference>
<comment type="subcellular location">
    <subcellularLocation>
        <location evidence="1 7">Cytoplasm</location>
    </subcellularLocation>
</comment>
<comment type="pathway">
    <text evidence="2 7">Amine and polyamine metabolism; carnitine metabolism.</text>
</comment>
<comment type="catalytic activity">
    <reaction evidence="7">
        <text>carnitine + NAD(+) = 3-dehydrocarnitine + NADH + H(+)</text>
        <dbReference type="Rhea" id="RHEA:19265"/>
        <dbReference type="ChEBI" id="CHEBI:15378"/>
        <dbReference type="ChEBI" id="CHEBI:17126"/>
        <dbReference type="ChEBI" id="CHEBI:57540"/>
        <dbReference type="ChEBI" id="CHEBI:57885"/>
        <dbReference type="ChEBI" id="CHEBI:57945"/>
        <dbReference type="EC" id="1.1.1.108"/>
    </reaction>
</comment>
<dbReference type="Proteomes" id="UP000051298">
    <property type="component" value="Unassembled WGS sequence"/>
</dbReference>
<protein>
    <recommendedName>
        <fullName evidence="7">L-carnitine dehydrogenase</fullName>
        <shortName evidence="7">CDH</shortName>
        <shortName evidence="7">L-CDH</shortName>
        <ecNumber evidence="7">1.1.1.108</ecNumber>
    </recommendedName>
</protein>
<dbReference type="CDD" id="cd00586">
    <property type="entry name" value="4HBT"/>
    <property type="match status" value="1"/>
</dbReference>
<dbReference type="GO" id="GO:0047728">
    <property type="term" value="F:carnitine 3-dehydrogenase activity"/>
    <property type="evidence" value="ECO:0007669"/>
    <property type="project" value="UniProtKB-UniRule"/>
</dbReference>
<evidence type="ECO:0000256" key="6">
    <source>
        <dbReference type="ARBA" id="ARBA00023027"/>
    </source>
</evidence>
<dbReference type="UniPathway" id="UPA00117"/>
<dbReference type="Pfam" id="PF00725">
    <property type="entry name" value="3HCDH"/>
    <property type="match status" value="1"/>
</dbReference>
<keyword evidence="5 7" id="KW-0560">Oxidoreductase</keyword>
<reference evidence="10 11" key="1">
    <citation type="submission" date="2015-09" db="EMBL/GenBank/DDBJ databases">
        <authorList>
            <consortium name="Swine Surveillance"/>
        </authorList>
    </citation>
    <scope>NUCLEOTIDE SEQUENCE [LARGE SCALE GENOMIC DNA]</scope>
    <source>
        <strain evidence="10 11">CECT 5294</strain>
    </source>
</reference>
<dbReference type="Pfam" id="PF02737">
    <property type="entry name" value="3HCDH_N"/>
    <property type="match status" value="1"/>
</dbReference>
<evidence type="ECO:0000256" key="7">
    <source>
        <dbReference type="HAMAP-Rule" id="MF_02129"/>
    </source>
</evidence>
<dbReference type="eggNOG" id="COG0824">
    <property type="taxonomic scope" value="Bacteria"/>
</dbReference>
<dbReference type="Pfam" id="PF13279">
    <property type="entry name" value="4HBT_2"/>
    <property type="match status" value="1"/>
</dbReference>
<evidence type="ECO:0000313" key="11">
    <source>
        <dbReference type="Proteomes" id="UP000051298"/>
    </source>
</evidence>
<dbReference type="SUPFAM" id="SSF48179">
    <property type="entry name" value="6-phosphogluconate dehydrogenase C-terminal domain-like"/>
    <property type="match status" value="1"/>
</dbReference>
<dbReference type="InterPro" id="IPR029069">
    <property type="entry name" value="HotDog_dom_sf"/>
</dbReference>
<feature type="domain" description="3-hydroxyacyl-CoA dehydrogenase NAD binding" evidence="9">
    <location>
        <begin position="2"/>
        <end position="145"/>
    </location>
</feature>
<evidence type="ECO:0000256" key="5">
    <source>
        <dbReference type="ARBA" id="ARBA00023002"/>
    </source>
</evidence>
<name>A0A0P1F2J6_9RHOB</name>
<dbReference type="SUPFAM" id="SSF54637">
    <property type="entry name" value="Thioesterase/thiol ester dehydrase-isomerase"/>
    <property type="match status" value="1"/>
</dbReference>
<evidence type="ECO:0000259" key="9">
    <source>
        <dbReference type="Pfam" id="PF02737"/>
    </source>
</evidence>
<dbReference type="AlphaFoldDB" id="A0A0P1F2J6"/>
<dbReference type="InterPro" id="IPR026578">
    <property type="entry name" value="L-carnitine_dehydrogenase"/>
</dbReference>
<dbReference type="Gene3D" id="1.10.1040.10">
    <property type="entry name" value="N-(1-d-carboxylethyl)-l-norvaline Dehydrogenase, domain 2"/>
    <property type="match status" value="1"/>
</dbReference>
<dbReference type="InterPro" id="IPR008927">
    <property type="entry name" value="6-PGluconate_DH-like_C_sf"/>
</dbReference>
<evidence type="ECO:0000259" key="8">
    <source>
        <dbReference type="Pfam" id="PF00725"/>
    </source>
</evidence>
<evidence type="ECO:0000313" key="10">
    <source>
        <dbReference type="EMBL" id="CUH61895.1"/>
    </source>
</evidence>
<keyword evidence="6 7" id="KW-0520">NAD</keyword>
<feature type="domain" description="3-hydroxyacyl-CoA dehydrogenase C-terminal" evidence="8">
    <location>
        <begin position="173"/>
        <end position="239"/>
    </location>
</feature>
<dbReference type="Gene3D" id="3.10.129.10">
    <property type="entry name" value="Hotdog Thioesterase"/>
    <property type="match status" value="1"/>
</dbReference>
<dbReference type="PANTHER" id="PTHR48075">
    <property type="entry name" value="3-HYDROXYACYL-COA DEHYDROGENASE FAMILY PROTEIN"/>
    <property type="match status" value="1"/>
</dbReference>
<gene>
    <name evidence="10" type="primary">lcdH</name>
    <name evidence="10" type="ORF">THS5294_03208</name>
</gene>
<dbReference type="GO" id="GO:0070403">
    <property type="term" value="F:NAD+ binding"/>
    <property type="evidence" value="ECO:0007669"/>
    <property type="project" value="InterPro"/>
</dbReference>
<accession>A0A0P1F2J6</accession>
<dbReference type="PANTHER" id="PTHR48075:SF5">
    <property type="entry name" value="3-HYDROXYBUTYRYL-COA DEHYDROGENASE"/>
    <property type="match status" value="1"/>
</dbReference>
<dbReference type="GO" id="GO:0009437">
    <property type="term" value="P:carnitine metabolic process"/>
    <property type="evidence" value="ECO:0007669"/>
    <property type="project" value="UniProtKB-UniRule"/>
</dbReference>
<evidence type="ECO:0000256" key="3">
    <source>
        <dbReference type="ARBA" id="ARBA00011738"/>
    </source>
</evidence>
<proteinExistence type="inferred from homology"/>
<dbReference type="HAMAP" id="MF_02129">
    <property type="entry name" value="L_carnitine_dehydrog"/>
    <property type="match status" value="1"/>
</dbReference>
<dbReference type="EC" id="1.1.1.108" evidence="7"/>
<comment type="function">
    <text evidence="7">Catalyzes the NAD(+)-dependent oxidation of L-carnitine to 3-dehydrocarnitine.</text>
</comment>
<comment type="similarity">
    <text evidence="7">Belongs to the 3-hydroxyacyl-CoA dehydrogenase family. L-carnitine dehydrogenase subfamily.</text>
</comment>
<sequence>MKAAIIGGGVIGGGWAARFLLNGWDVAVADPDPEAERKINEVLAGARRSLPAVYDRALPAEGTLSFCALEDACAGADWVQESVPERLDIKHTVLDRVNAAAPDSAVIASSTSGFKPSELTAQGARCIVAHPFNPVYLLPLIELVGDVPAGAADMLRSVGFSPLHVRKEIDAHIADRFLEAVWREALWLVKDGIATTEEIDEAIRMGFGLRWAQMGLFETYRVAGGEAGMKHFMAQFGPALQWPWTKLMDVPEFTDELVDLIAGQSDAQSGHLSIRELERLRDDNLVGILRSLKRTNAAAGGVIAAHEASLPQPSASPEALPITQDRVIPQTWTDYNGHMNEAHYLELGAAATDRFMEMIGADAAYIAEGLSYFTTENHLQYLDEMHAGDRVRVSTQVLEGGPKKMHLFHRMMNPAGEVAATMETFLLHVDLGTRRSAPARADVAEALAAFGQAHAGMPRPEGAGRYVGQRG</sequence>
<evidence type="ECO:0000256" key="2">
    <source>
        <dbReference type="ARBA" id="ARBA00004855"/>
    </source>
</evidence>
<dbReference type="InterPro" id="IPR036291">
    <property type="entry name" value="NAD(P)-bd_dom_sf"/>
</dbReference>
<dbReference type="eggNOG" id="COG1250">
    <property type="taxonomic scope" value="Bacteria"/>
</dbReference>
<organism evidence="10 11">
    <name type="scientific">Thalassobacter stenotrophicus</name>
    <dbReference type="NCBI Taxonomy" id="266809"/>
    <lineage>
        <taxon>Bacteria</taxon>
        <taxon>Pseudomonadati</taxon>
        <taxon>Pseudomonadota</taxon>
        <taxon>Alphaproteobacteria</taxon>
        <taxon>Rhodobacterales</taxon>
        <taxon>Roseobacteraceae</taxon>
        <taxon>Thalassobacter</taxon>
    </lineage>
</organism>
<dbReference type="RefSeq" id="WP_058124490.1">
    <property type="nucleotide sequence ID" value="NZ_CYRX01000033.1"/>
</dbReference>